<dbReference type="GO" id="GO:0006313">
    <property type="term" value="P:DNA transposition"/>
    <property type="evidence" value="ECO:0007669"/>
    <property type="project" value="InterPro"/>
</dbReference>
<dbReference type="RefSeq" id="WP_103083237.1">
    <property type="nucleotide sequence ID" value="NZ_CP021850.1"/>
</dbReference>
<name>A0A2K2F750_9CLOT</name>
<dbReference type="EMBL" id="NIOJ01000100">
    <property type="protein sequence ID" value="PNT94598.1"/>
    <property type="molecule type" value="Genomic_DNA"/>
</dbReference>
<evidence type="ECO:0000313" key="2">
    <source>
        <dbReference type="EMBL" id="PNT94598.1"/>
    </source>
</evidence>
<comment type="caution">
    <text evidence="2">The sequence shown here is derived from an EMBL/GenBank/DDBJ whole genome shotgun (WGS) entry which is preliminary data.</text>
</comment>
<organism evidence="2 3">
    <name type="scientific">Clostridium thermosuccinogenes</name>
    <dbReference type="NCBI Taxonomy" id="84032"/>
    <lineage>
        <taxon>Bacteria</taxon>
        <taxon>Bacillati</taxon>
        <taxon>Bacillota</taxon>
        <taxon>Clostridia</taxon>
        <taxon>Eubacteriales</taxon>
        <taxon>Clostridiaceae</taxon>
        <taxon>Clostridium</taxon>
    </lineage>
</organism>
<sequence length="120" mass="13386">MLKEMLPWVVAYAAKHSVTTETVEVLKQVKHVYICDSTLLSLPDKLQTIFKGLGGINAKAAVKIQLMFSLMERKFRSIELCTATGNDSNYTADIAKNLSLMDLILIDLGYFNAIAFREIA</sequence>
<dbReference type="GO" id="GO:0003677">
    <property type="term" value="F:DNA binding"/>
    <property type="evidence" value="ECO:0007669"/>
    <property type="project" value="InterPro"/>
</dbReference>
<dbReference type="Proteomes" id="UP000236151">
    <property type="component" value="Unassembled WGS sequence"/>
</dbReference>
<gene>
    <name evidence="2" type="ORF">CDQ84_18680</name>
</gene>
<evidence type="ECO:0000313" key="3">
    <source>
        <dbReference type="Proteomes" id="UP000236151"/>
    </source>
</evidence>
<dbReference type="KEGG" id="cthd:CDO33_14375"/>
<dbReference type="AlphaFoldDB" id="A0A2K2F750"/>
<protein>
    <recommendedName>
        <fullName evidence="1">Transposase IS4-like domain-containing protein</fullName>
    </recommendedName>
</protein>
<dbReference type="OrthoDB" id="1897362at2"/>
<dbReference type="Pfam" id="PF01609">
    <property type="entry name" value="DDE_Tnp_1"/>
    <property type="match status" value="1"/>
</dbReference>
<evidence type="ECO:0000259" key="1">
    <source>
        <dbReference type="Pfam" id="PF01609"/>
    </source>
</evidence>
<dbReference type="GO" id="GO:0004803">
    <property type="term" value="F:transposase activity"/>
    <property type="evidence" value="ECO:0007669"/>
    <property type="project" value="InterPro"/>
</dbReference>
<feature type="domain" description="Transposase IS4-like" evidence="1">
    <location>
        <begin position="30"/>
        <end position="113"/>
    </location>
</feature>
<proteinExistence type="predicted"/>
<accession>A0A2K2F750</accession>
<dbReference type="InterPro" id="IPR002559">
    <property type="entry name" value="Transposase_11"/>
</dbReference>
<keyword evidence="3" id="KW-1185">Reference proteome</keyword>
<reference evidence="2 3" key="1">
    <citation type="submission" date="2017-06" db="EMBL/GenBank/DDBJ databases">
        <title>Investigating the central metabolism of Clostridium thermosuccinogenes.</title>
        <authorList>
            <person name="Koendjbiharie J.G."/>
            <person name="van Kranenburg R."/>
        </authorList>
    </citation>
    <scope>NUCLEOTIDE SEQUENCE [LARGE SCALE GENOMIC DNA]</scope>
    <source>
        <strain evidence="2 3">DSM 5806</strain>
    </source>
</reference>